<sequence>MIRRSVSLILIFIIIPFLAFLISCSGDIENQEVAKAEKIRVRTETIKKTDYEFTLDFSGEVKAWKTVNLSFNVGSKIDRFYFDEGHKVNKGDLLAKLEKDDYQAMRDQRYAQWEKTKRDYERNRHLLEDGSIPERLVQDAQTALKAATATLEASELNLKHCLLYAPFSGHVAYRYGEEKEMVAGGQIVFTLMDLSRVLVEIGVPERSIDRIKKAQKASVNFEAIPGKTFEGTVTQVAVSSLPSIRLFKVEITIENPKFIVKPGMTAFSTIVIDKMEGVCIFSLDTTVLRNGSRIIFLASNGTAKKITLKDYIISGDKIIVSDPLPENGQIITAGQEVLFEGIQISVID</sequence>
<dbReference type="Gene3D" id="2.40.30.170">
    <property type="match status" value="1"/>
</dbReference>
<dbReference type="Pfam" id="PF25954">
    <property type="entry name" value="Beta-barrel_RND_2"/>
    <property type="match status" value="1"/>
</dbReference>
<dbReference type="FunFam" id="2.40.30.170:FF:000010">
    <property type="entry name" value="Efflux RND transporter periplasmic adaptor subunit"/>
    <property type="match status" value="1"/>
</dbReference>
<dbReference type="PANTHER" id="PTHR30469">
    <property type="entry name" value="MULTIDRUG RESISTANCE PROTEIN MDTA"/>
    <property type="match status" value="1"/>
</dbReference>
<evidence type="ECO:0000259" key="2">
    <source>
        <dbReference type="Pfam" id="PF25954"/>
    </source>
</evidence>
<dbReference type="Gene3D" id="1.10.287.470">
    <property type="entry name" value="Helix hairpin bin"/>
    <property type="match status" value="1"/>
</dbReference>
<dbReference type="PROSITE" id="PS51257">
    <property type="entry name" value="PROKAR_LIPOPROTEIN"/>
    <property type="match status" value="1"/>
</dbReference>
<evidence type="ECO:0000256" key="1">
    <source>
        <dbReference type="ARBA" id="ARBA00009477"/>
    </source>
</evidence>
<comment type="similarity">
    <text evidence="1">Belongs to the membrane fusion protein (MFP) (TC 8.A.1) family.</text>
</comment>
<dbReference type="SUPFAM" id="SSF111369">
    <property type="entry name" value="HlyD-like secretion proteins"/>
    <property type="match status" value="1"/>
</dbReference>
<dbReference type="EMBL" id="LAZR01012617">
    <property type="protein sequence ID" value="KKM25904.1"/>
    <property type="molecule type" value="Genomic_DNA"/>
</dbReference>
<dbReference type="InterPro" id="IPR006143">
    <property type="entry name" value="RND_pump_MFP"/>
</dbReference>
<dbReference type="Gene3D" id="2.40.50.100">
    <property type="match status" value="1"/>
</dbReference>
<evidence type="ECO:0000313" key="3">
    <source>
        <dbReference type="EMBL" id="KKM25904.1"/>
    </source>
</evidence>
<comment type="caution">
    <text evidence="3">The sequence shown here is derived from an EMBL/GenBank/DDBJ whole genome shotgun (WGS) entry which is preliminary data.</text>
</comment>
<protein>
    <recommendedName>
        <fullName evidence="2">CusB-like beta-barrel domain-containing protein</fullName>
    </recommendedName>
</protein>
<organism evidence="3">
    <name type="scientific">marine sediment metagenome</name>
    <dbReference type="NCBI Taxonomy" id="412755"/>
    <lineage>
        <taxon>unclassified sequences</taxon>
        <taxon>metagenomes</taxon>
        <taxon>ecological metagenomes</taxon>
    </lineage>
</organism>
<accession>A0A0F9J0F8</accession>
<dbReference type="GO" id="GO:1990281">
    <property type="term" value="C:efflux pump complex"/>
    <property type="evidence" value="ECO:0007669"/>
    <property type="project" value="TreeGrafter"/>
</dbReference>
<gene>
    <name evidence="3" type="ORF">LCGC14_1590260</name>
</gene>
<dbReference type="NCBIfam" id="TIGR01730">
    <property type="entry name" value="RND_mfp"/>
    <property type="match status" value="1"/>
</dbReference>
<proteinExistence type="inferred from homology"/>
<dbReference type="GO" id="GO:0015562">
    <property type="term" value="F:efflux transmembrane transporter activity"/>
    <property type="evidence" value="ECO:0007669"/>
    <property type="project" value="TreeGrafter"/>
</dbReference>
<dbReference type="AlphaFoldDB" id="A0A0F9J0F8"/>
<name>A0A0F9J0F8_9ZZZZ</name>
<feature type="domain" description="CusB-like beta-barrel" evidence="2">
    <location>
        <begin position="199"/>
        <end position="266"/>
    </location>
</feature>
<reference evidence="3" key="1">
    <citation type="journal article" date="2015" name="Nature">
        <title>Complex archaea that bridge the gap between prokaryotes and eukaryotes.</title>
        <authorList>
            <person name="Spang A."/>
            <person name="Saw J.H."/>
            <person name="Jorgensen S.L."/>
            <person name="Zaremba-Niedzwiedzka K."/>
            <person name="Martijn J."/>
            <person name="Lind A.E."/>
            <person name="van Eijk R."/>
            <person name="Schleper C."/>
            <person name="Guy L."/>
            <person name="Ettema T.J."/>
        </authorList>
    </citation>
    <scope>NUCLEOTIDE SEQUENCE</scope>
</reference>
<dbReference type="InterPro" id="IPR058792">
    <property type="entry name" value="Beta-barrel_RND_2"/>
</dbReference>